<dbReference type="EMBL" id="FONY01000043">
    <property type="protein sequence ID" value="SFF50523.1"/>
    <property type="molecule type" value="Genomic_DNA"/>
</dbReference>
<evidence type="ECO:0000313" key="2">
    <source>
        <dbReference type="EMBL" id="SFF50523.1"/>
    </source>
</evidence>
<protein>
    <recommendedName>
        <fullName evidence="4">LysM domain-containing protein</fullName>
    </recommendedName>
</protein>
<sequence length="191" mass="22239">MSVEEKEKVISKTTLITAMSVFFLSIFIIFLFLSSKEAWQQKIKEASTYPPEIEDLRKENTTLKAKLDFYRKQDSVYTKLIATRTFDAKDTENFRMYGLFKDKDKKYTPEEMAAKFNIPNEKAIKITEVQGDNWFIIPVKGVHFVRKAETASSIAKKYYTLLRDSVLIKEFNPSIKIDNLVFIPYGSENTK</sequence>
<dbReference type="RefSeq" id="WP_091549015.1">
    <property type="nucleotide sequence ID" value="NZ_FONY01000043.1"/>
</dbReference>
<evidence type="ECO:0000313" key="3">
    <source>
        <dbReference type="Proteomes" id="UP000199513"/>
    </source>
</evidence>
<dbReference type="InterPro" id="IPR018392">
    <property type="entry name" value="LysM"/>
</dbReference>
<keyword evidence="3" id="KW-1185">Reference proteome</keyword>
<feature type="transmembrane region" description="Helical" evidence="1">
    <location>
        <begin position="15"/>
        <end position="34"/>
    </location>
</feature>
<dbReference type="OrthoDB" id="982379at2"/>
<proteinExistence type="predicted"/>
<evidence type="ECO:0008006" key="4">
    <source>
        <dbReference type="Google" id="ProtNLM"/>
    </source>
</evidence>
<reference evidence="3" key="1">
    <citation type="submission" date="2016-10" db="EMBL/GenBank/DDBJ databases">
        <authorList>
            <person name="Varghese N."/>
            <person name="Submissions S."/>
        </authorList>
    </citation>
    <scope>NUCLEOTIDE SEQUENCE [LARGE SCALE GENOMIC DNA]</scope>
    <source>
        <strain>GEY</strain>
        <strain evidence="3">DSM 9560</strain>
    </source>
</reference>
<dbReference type="Proteomes" id="UP000199513">
    <property type="component" value="Unassembled WGS sequence"/>
</dbReference>
<keyword evidence="1" id="KW-0812">Transmembrane</keyword>
<keyword evidence="1" id="KW-1133">Transmembrane helix</keyword>
<evidence type="ECO:0000256" key="1">
    <source>
        <dbReference type="SAM" id="Phobius"/>
    </source>
</evidence>
<accession>A0A1I2J9L1</accession>
<name>A0A1I2J9L1_9BACT</name>
<organism evidence="2 3">
    <name type="scientific">Thermoflexibacter ruber</name>
    <dbReference type="NCBI Taxonomy" id="1003"/>
    <lineage>
        <taxon>Bacteria</taxon>
        <taxon>Pseudomonadati</taxon>
        <taxon>Bacteroidota</taxon>
        <taxon>Cytophagia</taxon>
        <taxon>Cytophagales</taxon>
        <taxon>Thermoflexibacteraceae</taxon>
        <taxon>Thermoflexibacter</taxon>
    </lineage>
</organism>
<dbReference type="CDD" id="cd00118">
    <property type="entry name" value="LysM"/>
    <property type="match status" value="1"/>
</dbReference>
<gene>
    <name evidence="2" type="ORF">SAMN04488541_104330</name>
</gene>
<keyword evidence="1" id="KW-0472">Membrane</keyword>
<dbReference type="AlphaFoldDB" id="A0A1I2J9L1"/>